<reference evidence="1 2" key="1">
    <citation type="submission" date="2016-10" db="EMBL/GenBank/DDBJ databases">
        <authorList>
            <person name="de Groot N.N."/>
        </authorList>
    </citation>
    <scope>NUCLEOTIDE SEQUENCE [LARGE SCALE GENOMIC DNA]</scope>
    <source>
        <strain evidence="1 2">DSM 20678</strain>
    </source>
</reference>
<protein>
    <submittedName>
        <fullName evidence="1">Sporulation protein YqfC</fullName>
    </submittedName>
</protein>
<dbReference type="NCBIfam" id="TIGR02856">
    <property type="entry name" value="spore_yqfC"/>
    <property type="match status" value="1"/>
</dbReference>
<evidence type="ECO:0000313" key="1">
    <source>
        <dbReference type="EMBL" id="SFQ36761.1"/>
    </source>
</evidence>
<sequence length="91" mass="10440">MRKRKLNEVKTAVSEMFELPKDIMLNLPRISMIGNNQMLVENHRGVIEYTPQKIRLNSTIGVIRVEGQDMDLKNIAAEDIMITGVIKLVEF</sequence>
<name>A0A1I5XXP1_9FIRM</name>
<dbReference type="Pfam" id="PF07873">
    <property type="entry name" value="YabP"/>
    <property type="match status" value="1"/>
</dbReference>
<dbReference type="InterPro" id="IPR022476">
    <property type="entry name" value="Spore_YabP/YqfC"/>
</dbReference>
<dbReference type="Proteomes" id="UP000198577">
    <property type="component" value="Unassembled WGS sequence"/>
</dbReference>
<proteinExistence type="predicted"/>
<dbReference type="InterPro" id="IPR022477">
    <property type="entry name" value="Spore_YqfC"/>
</dbReference>
<dbReference type="AlphaFoldDB" id="A0A1I5XXP1"/>
<dbReference type="RefSeq" id="WP_025747106.1">
    <property type="nucleotide sequence ID" value="NZ_FOXR01000032.1"/>
</dbReference>
<gene>
    <name evidence="1" type="ORF">SAMN05444406_13216</name>
</gene>
<organism evidence="1 2">
    <name type="scientific">Caldicoprobacter faecalis</name>
    <dbReference type="NCBI Taxonomy" id="937334"/>
    <lineage>
        <taxon>Bacteria</taxon>
        <taxon>Bacillati</taxon>
        <taxon>Bacillota</taxon>
        <taxon>Clostridia</taxon>
        <taxon>Caldicoprobacterales</taxon>
        <taxon>Caldicoprobacteraceae</taxon>
        <taxon>Caldicoprobacter</taxon>
    </lineage>
</organism>
<dbReference type="EMBL" id="FOXR01000032">
    <property type="protein sequence ID" value="SFQ36761.1"/>
    <property type="molecule type" value="Genomic_DNA"/>
</dbReference>
<accession>A0A1I5XXP1</accession>
<evidence type="ECO:0000313" key="2">
    <source>
        <dbReference type="Proteomes" id="UP000198577"/>
    </source>
</evidence>
<dbReference type="STRING" id="937334.SAMN05444406_13216"/>
<keyword evidence="2" id="KW-1185">Reference proteome</keyword>